<proteinExistence type="inferred from homology"/>
<keyword evidence="4 7" id="KW-0325">Glycoprotein</keyword>
<evidence type="ECO:0000256" key="2">
    <source>
        <dbReference type="ARBA" id="ARBA00022729"/>
    </source>
</evidence>
<reference evidence="11" key="1">
    <citation type="submission" date="2021-06" db="EMBL/GenBank/DDBJ databases">
        <authorList>
            <person name="Hodson N. C."/>
            <person name="Mongue J. A."/>
            <person name="Jaron S. K."/>
        </authorList>
    </citation>
    <scope>NUCLEOTIDE SEQUENCE</scope>
</reference>
<evidence type="ECO:0000256" key="9">
    <source>
        <dbReference type="PIRSR" id="PIRSR601548-9"/>
    </source>
</evidence>
<dbReference type="PROSITE" id="PS52011">
    <property type="entry name" value="PEPTIDASE_M2"/>
    <property type="match status" value="1"/>
</dbReference>
<evidence type="ECO:0008006" key="13">
    <source>
        <dbReference type="Google" id="ProtNLM"/>
    </source>
</evidence>
<dbReference type="PANTHER" id="PTHR10514">
    <property type="entry name" value="ANGIOTENSIN-CONVERTING ENZYME"/>
    <property type="match status" value="1"/>
</dbReference>
<evidence type="ECO:0000256" key="1">
    <source>
        <dbReference type="ARBA" id="ARBA00008139"/>
    </source>
</evidence>
<evidence type="ECO:0000256" key="7">
    <source>
        <dbReference type="PIRSR" id="PIRSR601548-5"/>
    </source>
</evidence>
<dbReference type="GO" id="GO:0008241">
    <property type="term" value="F:peptidyl-dipeptidase activity"/>
    <property type="evidence" value="ECO:0007669"/>
    <property type="project" value="InterPro"/>
</dbReference>
<keyword evidence="5" id="KW-0479">Metal-binding</keyword>
<evidence type="ECO:0000256" key="3">
    <source>
        <dbReference type="ARBA" id="ARBA00023157"/>
    </source>
</evidence>
<name>A0A8J2J8Y4_9HEXA</name>
<dbReference type="Proteomes" id="UP000708208">
    <property type="component" value="Unassembled WGS sequence"/>
</dbReference>
<evidence type="ECO:0000256" key="5">
    <source>
        <dbReference type="PIRSR" id="PIRSR601548-3"/>
    </source>
</evidence>
<feature type="disulfide bond" evidence="6">
    <location>
        <begin position="311"/>
        <end position="332"/>
    </location>
</feature>
<dbReference type="GO" id="GO:0008237">
    <property type="term" value="F:metallopeptidase activity"/>
    <property type="evidence" value="ECO:0007669"/>
    <property type="project" value="InterPro"/>
</dbReference>
<dbReference type="OrthoDB" id="10029630at2759"/>
<feature type="binding site" evidence="8">
    <location>
        <position position="352"/>
    </location>
    <ligand>
        <name>Zn(2+)</name>
        <dbReference type="ChEBI" id="CHEBI:29105"/>
        <label>2</label>
        <note>catalytic</note>
    </ligand>
</feature>
<keyword evidence="5" id="KW-0862">Zinc</keyword>
<dbReference type="Pfam" id="PF01401">
    <property type="entry name" value="Peptidase_M2"/>
    <property type="match status" value="1"/>
</dbReference>
<dbReference type="EMBL" id="CAJVCH010028622">
    <property type="protein sequence ID" value="CAG7704503.1"/>
    <property type="molecule type" value="Genomic_DNA"/>
</dbReference>
<evidence type="ECO:0000256" key="4">
    <source>
        <dbReference type="ARBA" id="ARBA00023180"/>
    </source>
</evidence>
<feature type="binding site" evidence="5">
    <location>
        <position position="348"/>
    </location>
    <ligand>
        <name>Zn(2+)</name>
        <dbReference type="ChEBI" id="CHEBI:29105"/>
        <label>1</label>
        <note>catalytic</note>
    </ligand>
</feature>
<accession>A0A8J2J8Y4</accession>
<keyword evidence="12" id="KW-1185">Reference proteome</keyword>
<dbReference type="GO" id="GO:0006508">
    <property type="term" value="P:proteolysis"/>
    <property type="evidence" value="ECO:0007669"/>
    <property type="project" value="InterPro"/>
</dbReference>
<evidence type="ECO:0000256" key="6">
    <source>
        <dbReference type="PIRSR" id="PIRSR601548-4"/>
    </source>
</evidence>
<sequence length="377" mass="43236">MSCQSIGDNLAVFNEQLHFYQHLEAATAWNISLGINTSIGALGDLAISKHLWNSKWCGRLMTQVYQVPVSQREARQIYLFCRGPQFTAPQLRQVIALLSKMQGIYNNKKVFSMRMEPELNNFMEVTRNEAALRSAWIEWFRGIGTTVKPIYEQLVPLLNAGARNAGRQNMGVVWREELETPNLKSLVLKLYSEVKSLYELLHSVVRHKLGVFYQIKLDSTIPAHLLGNMWAQKWDSLAEIVFPEQTSQLTKSNMNPLVRERVAKGKANATPLDAVHSTEDFFTSMGFPRLPQKFYRESYFMEDANYPWKNCHGTAANMYGDGGVGDYRMMMCIPKDNVTDEDLLTLTHEMGHIYYFMAYSRLEPVFQVGDLRNCICM</sequence>
<evidence type="ECO:0000256" key="8">
    <source>
        <dbReference type="PIRSR" id="PIRSR601548-8"/>
    </source>
</evidence>
<dbReference type="AlphaFoldDB" id="A0A8J2J8Y4"/>
<evidence type="ECO:0000313" key="11">
    <source>
        <dbReference type="EMBL" id="CAG7704503.1"/>
    </source>
</evidence>
<comment type="caution">
    <text evidence="11">The sequence shown here is derived from an EMBL/GenBank/DDBJ whole genome shotgun (WGS) entry which is preliminary data.</text>
</comment>
<feature type="active site" description="Proton acceptor 2" evidence="9">
    <location>
        <position position="349"/>
    </location>
</feature>
<protein>
    <recommendedName>
        <fullName evidence="13">Angiotensin-converting enzyme</fullName>
    </recommendedName>
</protein>
<organism evidence="11 12">
    <name type="scientific">Allacma fusca</name>
    <dbReference type="NCBI Taxonomy" id="39272"/>
    <lineage>
        <taxon>Eukaryota</taxon>
        <taxon>Metazoa</taxon>
        <taxon>Ecdysozoa</taxon>
        <taxon>Arthropoda</taxon>
        <taxon>Hexapoda</taxon>
        <taxon>Collembola</taxon>
        <taxon>Symphypleona</taxon>
        <taxon>Sminthuridae</taxon>
        <taxon>Allacma</taxon>
    </lineage>
</organism>
<feature type="binding site" evidence="5">
    <location>
        <position position="352"/>
    </location>
    <ligand>
        <name>Zn(2+)</name>
        <dbReference type="ChEBI" id="CHEBI:29105"/>
        <label>1</label>
        <note>catalytic</note>
    </ligand>
</feature>
<comment type="caution">
    <text evidence="10">Lacks conserved residue(s) required for the propagation of feature annotation.</text>
</comment>
<feature type="glycosylation site" description="N-linked (GlcNAc...) asparagine" evidence="7">
    <location>
        <position position="268"/>
    </location>
</feature>
<gene>
    <name evidence="11" type="ORF">AFUS01_LOCUS4582</name>
</gene>
<keyword evidence="2" id="KW-0732">Signal</keyword>
<evidence type="ECO:0000256" key="10">
    <source>
        <dbReference type="PROSITE-ProRule" id="PRU01355"/>
    </source>
</evidence>
<feature type="binding site" evidence="8">
    <location>
        <position position="348"/>
    </location>
    <ligand>
        <name>Zn(2+)</name>
        <dbReference type="ChEBI" id="CHEBI:29105"/>
        <label>2</label>
        <note>catalytic</note>
    </ligand>
</feature>
<dbReference type="GO" id="GO:0016020">
    <property type="term" value="C:membrane"/>
    <property type="evidence" value="ECO:0007669"/>
    <property type="project" value="InterPro"/>
</dbReference>
<evidence type="ECO:0000313" key="12">
    <source>
        <dbReference type="Proteomes" id="UP000708208"/>
    </source>
</evidence>
<keyword evidence="3 6" id="KW-1015">Disulfide bond</keyword>
<comment type="similarity">
    <text evidence="1 10">Belongs to the peptidase M2 family.</text>
</comment>
<dbReference type="PANTHER" id="PTHR10514:SF27">
    <property type="entry name" value="ANGIOTENSIN-CONVERTING ENZYME"/>
    <property type="match status" value="1"/>
</dbReference>
<dbReference type="InterPro" id="IPR001548">
    <property type="entry name" value="Peptidase_M2"/>
</dbReference>